<accession>A0AA37I302</accession>
<evidence type="ECO:0000256" key="4">
    <source>
        <dbReference type="ARBA" id="ARBA00022729"/>
    </source>
</evidence>
<dbReference type="Gene3D" id="3.40.390.10">
    <property type="entry name" value="Collagenase (Catalytic Domain)"/>
    <property type="match status" value="1"/>
</dbReference>
<evidence type="ECO:0000259" key="9">
    <source>
        <dbReference type="Pfam" id="PF05572"/>
    </source>
</evidence>
<protein>
    <submittedName>
        <fullName evidence="10">Zinc-dependent metalloproteinase lipoprotein, BF0631 family</fullName>
    </submittedName>
</protein>
<organism evidence="10 11">
    <name type="scientific">Segatella bryantii</name>
    <name type="common">Prevotella bryantii</name>
    <dbReference type="NCBI Taxonomy" id="77095"/>
    <lineage>
        <taxon>Bacteria</taxon>
        <taxon>Pseudomonadati</taxon>
        <taxon>Bacteroidota</taxon>
        <taxon>Bacteroidia</taxon>
        <taxon>Bacteroidales</taxon>
        <taxon>Prevotellaceae</taxon>
        <taxon>Segatella</taxon>
    </lineage>
</organism>
<evidence type="ECO:0000256" key="7">
    <source>
        <dbReference type="ARBA" id="ARBA00023049"/>
    </source>
</evidence>
<dbReference type="PANTHER" id="PTHR47466:SF1">
    <property type="entry name" value="METALLOPROTEASE MEP1 (AFU_ORTHOLOGUE AFUA_1G07730)-RELATED"/>
    <property type="match status" value="1"/>
</dbReference>
<sequence>MKYHFFLSIITLLIICSSCSKNTTEELDDSIYTIDSDNTTGNKDGQSHQDQDTISANNITDSYRYQLPIIFHILYTNEAEKDSLPPERFTTILKNVNDLYKGNIYNPQSVDLGIDFVMATHNEQGELLKNAGIEYIHWNSDSISPSEFMKNSTGKYKSLIWEPNDYINIMVYPFKTDTTKSTTTLGISHLPYTTTEHKLEGLSVKDGQVTKDNIKFAYCSSINSKYAQKSSDSWRYTQNKRNPNWNINSSTVDISVTLAHELGHYLGLHHVFADDGDDKLVDKEEDTDYCKDTPSYNRVTYTAQLTERVLEMNEYNKQNLNIEGLTIDNFYELVNRTNQDSTFQSHNLMDYSFSHSDLFTQEQRDRIRNVLYYSPLIPGPKKNSNAVSVTRATNNEIFDLPIHVAR</sequence>
<reference evidence="10" key="1">
    <citation type="submission" date="2021-08" db="EMBL/GenBank/DDBJ databases">
        <title>Prevotella lacticifex sp. nov., isolated from rumen of cow.</title>
        <authorList>
            <person name="Shinkai T."/>
            <person name="Ikeyama N."/>
            <person name="Kumagai M."/>
            <person name="Ohmori H."/>
            <person name="Sakamoto M."/>
            <person name="Ohkuma M."/>
            <person name="Mitsumori M."/>
        </authorList>
    </citation>
    <scope>NUCLEOTIDE SEQUENCE</scope>
    <source>
        <strain evidence="10">DSM 11371</strain>
    </source>
</reference>
<gene>
    <name evidence="10" type="ORF">PRRU23_18160</name>
</gene>
<dbReference type="PANTHER" id="PTHR47466">
    <property type="match status" value="1"/>
</dbReference>
<keyword evidence="5" id="KW-0378">Hydrolase</keyword>
<dbReference type="GO" id="GO:0006508">
    <property type="term" value="P:proteolysis"/>
    <property type="evidence" value="ECO:0007669"/>
    <property type="project" value="UniProtKB-KW"/>
</dbReference>
<dbReference type="AlphaFoldDB" id="A0AA37I302"/>
<dbReference type="InterPro" id="IPR008754">
    <property type="entry name" value="Peptidase_M43"/>
</dbReference>
<dbReference type="NCBIfam" id="TIGR03952">
    <property type="entry name" value="metzin_BF0631"/>
    <property type="match status" value="1"/>
</dbReference>
<keyword evidence="2" id="KW-0645">Protease</keyword>
<dbReference type="SUPFAM" id="SSF55486">
    <property type="entry name" value="Metalloproteases ('zincins'), catalytic domain"/>
    <property type="match status" value="1"/>
</dbReference>
<proteinExistence type="inferred from homology"/>
<comment type="similarity">
    <text evidence="1">Belongs to the peptidase M43B family.</text>
</comment>
<dbReference type="Pfam" id="PF05572">
    <property type="entry name" value="Peptidase_M43"/>
    <property type="match status" value="1"/>
</dbReference>
<keyword evidence="7" id="KW-0482">Metalloprotease</keyword>
<evidence type="ECO:0000256" key="2">
    <source>
        <dbReference type="ARBA" id="ARBA00022670"/>
    </source>
</evidence>
<evidence type="ECO:0000313" key="11">
    <source>
        <dbReference type="Proteomes" id="UP000887043"/>
    </source>
</evidence>
<evidence type="ECO:0000256" key="3">
    <source>
        <dbReference type="ARBA" id="ARBA00022723"/>
    </source>
</evidence>
<keyword evidence="3" id="KW-0479">Metal-binding</keyword>
<dbReference type="InterPro" id="IPR023852">
    <property type="entry name" value="Metalloproteinase_lipop_BF0631"/>
</dbReference>
<comment type="caution">
    <text evidence="10">The sequence shown here is derived from an EMBL/GenBank/DDBJ whole genome shotgun (WGS) entry which is preliminary data.</text>
</comment>
<evidence type="ECO:0000256" key="8">
    <source>
        <dbReference type="ARBA" id="ARBA00023157"/>
    </source>
</evidence>
<feature type="domain" description="Peptidase M43 pregnancy-associated plasma-A" evidence="9">
    <location>
        <begin position="248"/>
        <end position="371"/>
    </location>
</feature>
<keyword evidence="6" id="KW-0862">Zinc</keyword>
<dbReference type="RefSeq" id="WP_006282122.1">
    <property type="nucleotide sequence ID" value="NZ_BPTR01000001.1"/>
</dbReference>
<dbReference type="EMBL" id="BPTR01000001">
    <property type="protein sequence ID" value="GJG28116.1"/>
    <property type="molecule type" value="Genomic_DNA"/>
</dbReference>
<keyword evidence="8" id="KW-1015">Disulfide bond</keyword>
<dbReference type="Proteomes" id="UP000887043">
    <property type="component" value="Unassembled WGS sequence"/>
</dbReference>
<dbReference type="GO" id="GO:0046872">
    <property type="term" value="F:metal ion binding"/>
    <property type="evidence" value="ECO:0007669"/>
    <property type="project" value="UniProtKB-KW"/>
</dbReference>
<evidence type="ECO:0000256" key="5">
    <source>
        <dbReference type="ARBA" id="ARBA00022801"/>
    </source>
</evidence>
<evidence type="ECO:0000256" key="6">
    <source>
        <dbReference type="ARBA" id="ARBA00022833"/>
    </source>
</evidence>
<keyword evidence="4" id="KW-0732">Signal</keyword>
<name>A0AA37I302_SEGBR</name>
<dbReference type="GO" id="GO:0008237">
    <property type="term" value="F:metallopeptidase activity"/>
    <property type="evidence" value="ECO:0007669"/>
    <property type="project" value="UniProtKB-KW"/>
</dbReference>
<dbReference type="InterPro" id="IPR024079">
    <property type="entry name" value="MetalloPept_cat_dom_sf"/>
</dbReference>
<evidence type="ECO:0000313" key="10">
    <source>
        <dbReference type="EMBL" id="GJG28116.1"/>
    </source>
</evidence>
<keyword evidence="10" id="KW-0449">Lipoprotein</keyword>
<evidence type="ECO:0000256" key="1">
    <source>
        <dbReference type="ARBA" id="ARBA00008721"/>
    </source>
</evidence>